<feature type="transmembrane region" description="Helical" evidence="1">
    <location>
        <begin position="210"/>
        <end position="233"/>
    </location>
</feature>
<evidence type="ECO:0000313" key="2">
    <source>
        <dbReference type="EMBL" id="QTX03674.1"/>
    </source>
</evidence>
<feature type="transmembrane region" description="Helical" evidence="1">
    <location>
        <begin position="65"/>
        <end position="87"/>
    </location>
</feature>
<feature type="transmembrane region" description="Helical" evidence="1">
    <location>
        <begin position="169"/>
        <end position="190"/>
    </location>
</feature>
<protein>
    <recommendedName>
        <fullName evidence="4">DUF998 domain-containing protein</fullName>
    </recommendedName>
</protein>
<feature type="transmembrane region" description="Helical" evidence="1">
    <location>
        <begin position="310"/>
        <end position="331"/>
    </location>
</feature>
<dbReference type="AlphaFoldDB" id="A0A975FKJ7"/>
<accession>A0A975FKJ7</accession>
<feature type="transmembrane region" description="Helical" evidence="1">
    <location>
        <begin position="31"/>
        <end position="53"/>
    </location>
</feature>
<keyword evidence="3" id="KW-1185">Reference proteome</keyword>
<dbReference type="Proteomes" id="UP000671914">
    <property type="component" value="Chromosome"/>
</dbReference>
<reference evidence="2" key="1">
    <citation type="submission" date="2021-03" db="EMBL/GenBank/DDBJ databases">
        <title>Agromyces archimandritus sp. nov., isolated from the cockroach Archimandrita tessellata.</title>
        <authorList>
            <person name="Guzman J."/>
            <person name="Ortuzar M."/>
            <person name="Poehlein A."/>
            <person name="Daniel R."/>
            <person name="Trujillo M."/>
            <person name="Vilcinskas A."/>
        </authorList>
    </citation>
    <scope>NUCLEOTIDE SEQUENCE</scope>
    <source>
        <strain evidence="2">G127AT</strain>
    </source>
</reference>
<feature type="transmembrane region" description="Helical" evidence="1">
    <location>
        <begin position="284"/>
        <end position="303"/>
    </location>
</feature>
<keyword evidence="1" id="KW-1133">Transmembrane helix</keyword>
<dbReference type="InterPro" id="IPR009339">
    <property type="entry name" value="DUF998"/>
</dbReference>
<dbReference type="Pfam" id="PF06197">
    <property type="entry name" value="DUF998"/>
    <property type="match status" value="1"/>
</dbReference>
<feature type="transmembrane region" description="Helical" evidence="1">
    <location>
        <begin position="337"/>
        <end position="355"/>
    </location>
</feature>
<organism evidence="2 3">
    <name type="scientific">Agromyces archimandritae</name>
    <dbReference type="NCBI Taxonomy" id="2781962"/>
    <lineage>
        <taxon>Bacteria</taxon>
        <taxon>Bacillati</taxon>
        <taxon>Actinomycetota</taxon>
        <taxon>Actinomycetes</taxon>
        <taxon>Micrococcales</taxon>
        <taxon>Microbacteriaceae</taxon>
        <taxon>Agromyces</taxon>
    </lineage>
</organism>
<keyword evidence="1" id="KW-0472">Membrane</keyword>
<dbReference type="RefSeq" id="WP_210896500.1">
    <property type="nucleotide sequence ID" value="NZ_CP071696.1"/>
</dbReference>
<gene>
    <name evidence="2" type="ORF">G127AT_10030</name>
</gene>
<dbReference type="EMBL" id="CP071696">
    <property type="protein sequence ID" value="QTX03674.1"/>
    <property type="molecule type" value="Genomic_DNA"/>
</dbReference>
<feature type="transmembrane region" description="Helical" evidence="1">
    <location>
        <begin position="254"/>
        <end position="272"/>
    </location>
</feature>
<proteinExistence type="predicted"/>
<keyword evidence="1" id="KW-0812">Transmembrane</keyword>
<dbReference type="KEGG" id="aarc:G127AT_10030"/>
<evidence type="ECO:0000313" key="3">
    <source>
        <dbReference type="Proteomes" id="UP000671914"/>
    </source>
</evidence>
<feature type="transmembrane region" description="Helical" evidence="1">
    <location>
        <begin position="107"/>
        <end position="131"/>
    </location>
</feature>
<evidence type="ECO:0008006" key="4">
    <source>
        <dbReference type="Google" id="ProtNLM"/>
    </source>
</evidence>
<name>A0A975FKJ7_9MICO</name>
<sequence>MEESEHRRRIRTVEPLAVVRRTVQSASRVEAGALIAGAVAAALGFLGGLAVAWGRRLPLSGIDSLGEYVAIGGALLSAAGFVAGYLVQGRSGGSRYAQRTGRPARILDVTALTLTHAALVVMLATGVFFVLQEAFIGATLYTLPSALIAGGVGAVTAYYGYLSASAIDAASVANLLAVFLVGGVLTSMLNADDPHWWEANISALGIARGFSGYSFTVTVVLGGIILTTLARFIGGELDEWGRGRGPATARGIRLTTWALIAIGVCLIGVGLVPVDLSEPVHNTFATGMVLVYVALVVGLRWLLPGFPNAFLIAGYGFLVIIAVSALLFIPFGYYNLTAVELIASALIFTWLIVFIRNITASAKDREHAGP</sequence>
<feature type="transmembrane region" description="Helical" evidence="1">
    <location>
        <begin position="143"/>
        <end position="162"/>
    </location>
</feature>
<evidence type="ECO:0000256" key="1">
    <source>
        <dbReference type="SAM" id="Phobius"/>
    </source>
</evidence>